<dbReference type="EMBL" id="BAABAQ010000006">
    <property type="protein sequence ID" value="GAA4193391.1"/>
    <property type="molecule type" value="Genomic_DNA"/>
</dbReference>
<reference evidence="2" key="1">
    <citation type="journal article" date="2019" name="Int. J. Syst. Evol. Microbiol.">
        <title>The Global Catalogue of Microorganisms (GCM) 10K type strain sequencing project: providing services to taxonomists for standard genome sequencing and annotation.</title>
        <authorList>
            <consortium name="The Broad Institute Genomics Platform"/>
            <consortium name="The Broad Institute Genome Sequencing Center for Infectious Disease"/>
            <person name="Wu L."/>
            <person name="Ma J."/>
        </authorList>
    </citation>
    <scope>NUCLEOTIDE SEQUENCE [LARGE SCALE GENOMIC DNA]</scope>
    <source>
        <strain evidence="2">JCM 17388</strain>
    </source>
</reference>
<evidence type="ECO:0000313" key="1">
    <source>
        <dbReference type="EMBL" id="GAA4193391.1"/>
    </source>
</evidence>
<gene>
    <name evidence="1" type="ORF">GCM10022252_36230</name>
</gene>
<evidence type="ECO:0000313" key="2">
    <source>
        <dbReference type="Proteomes" id="UP001501251"/>
    </source>
</evidence>
<name>A0ABP8AY82_9ACTN</name>
<proteinExistence type="predicted"/>
<sequence>MTAAATPKGFRARYMTVGGLSVTIAERAGRYDSYGPDQTVATCAGCGAEETVWWGREHWGAPTRILIEDGEHALGIARAWAQTHAEGCRVTHADLAQGYLAYHPADAWHPDRQQAQAVDAQLSTAHALVAIREELAQTRQAHQVQATALTAELAAIRAEMAGLTAALSAAAPIGEAVTGSLAAIATGLDVLAKGRGDIASVGLAVEGLVTEMASLRSERPRRPWWDRRPAAPVAISGAEVAQ</sequence>
<dbReference type="Proteomes" id="UP001501251">
    <property type="component" value="Unassembled WGS sequence"/>
</dbReference>
<accession>A0ABP8AY82</accession>
<organism evidence="1 2">
    <name type="scientific">Streptosporangium oxazolinicum</name>
    <dbReference type="NCBI Taxonomy" id="909287"/>
    <lineage>
        <taxon>Bacteria</taxon>
        <taxon>Bacillati</taxon>
        <taxon>Actinomycetota</taxon>
        <taxon>Actinomycetes</taxon>
        <taxon>Streptosporangiales</taxon>
        <taxon>Streptosporangiaceae</taxon>
        <taxon>Streptosporangium</taxon>
    </lineage>
</organism>
<dbReference type="RefSeq" id="WP_344919089.1">
    <property type="nucleotide sequence ID" value="NZ_BAABAQ010000006.1"/>
</dbReference>
<keyword evidence="2" id="KW-1185">Reference proteome</keyword>
<comment type="caution">
    <text evidence="1">The sequence shown here is derived from an EMBL/GenBank/DDBJ whole genome shotgun (WGS) entry which is preliminary data.</text>
</comment>
<protein>
    <submittedName>
        <fullName evidence="1">Uncharacterized protein</fullName>
    </submittedName>
</protein>